<proteinExistence type="predicted"/>
<evidence type="ECO:0000256" key="1">
    <source>
        <dbReference type="SAM" id="MobiDB-lite"/>
    </source>
</evidence>
<organism evidence="2 3">
    <name type="scientific">Scleroderma citrinum Foug A</name>
    <dbReference type="NCBI Taxonomy" id="1036808"/>
    <lineage>
        <taxon>Eukaryota</taxon>
        <taxon>Fungi</taxon>
        <taxon>Dikarya</taxon>
        <taxon>Basidiomycota</taxon>
        <taxon>Agaricomycotina</taxon>
        <taxon>Agaricomycetes</taxon>
        <taxon>Agaricomycetidae</taxon>
        <taxon>Boletales</taxon>
        <taxon>Sclerodermatineae</taxon>
        <taxon>Sclerodermataceae</taxon>
        <taxon>Scleroderma</taxon>
    </lineage>
</organism>
<feature type="compositionally biased region" description="Low complexity" evidence="1">
    <location>
        <begin position="131"/>
        <end position="143"/>
    </location>
</feature>
<reference evidence="2 3" key="1">
    <citation type="submission" date="2014-04" db="EMBL/GenBank/DDBJ databases">
        <authorList>
            <consortium name="DOE Joint Genome Institute"/>
            <person name="Kuo A."/>
            <person name="Kohler A."/>
            <person name="Nagy L.G."/>
            <person name="Floudas D."/>
            <person name="Copeland A."/>
            <person name="Barry K.W."/>
            <person name="Cichocki N."/>
            <person name="Veneault-Fourrey C."/>
            <person name="LaButti K."/>
            <person name="Lindquist E.A."/>
            <person name="Lipzen A."/>
            <person name="Lundell T."/>
            <person name="Morin E."/>
            <person name="Murat C."/>
            <person name="Sun H."/>
            <person name="Tunlid A."/>
            <person name="Henrissat B."/>
            <person name="Grigoriev I.V."/>
            <person name="Hibbett D.S."/>
            <person name="Martin F."/>
            <person name="Nordberg H.P."/>
            <person name="Cantor M.N."/>
            <person name="Hua S.X."/>
        </authorList>
    </citation>
    <scope>NUCLEOTIDE SEQUENCE [LARGE SCALE GENOMIC DNA]</scope>
    <source>
        <strain evidence="2 3">Foug A</strain>
    </source>
</reference>
<accession>A0A0C3D3S0</accession>
<sequence>MMVVEYIRQQTTTTSTNPYFPDLPKQIMTRDFHLDTLFNPIWTEGPHVFTFSESGTVIHPKNIASRSHASNAFRQPLRPSSPAARTYADAVKAPPFSLLSRMRKPWKNATMTEQDDAEFEALMTRSIAEASRSPQSSESASDSVYTWPPDLSACRREAQTETCRDKSENDAPSTPYMVSPSNSQTSETDSSVIPTPDKRGDRMPFMVLHETSPCFEEEELEKILVGVERLRRKAPPPLCLEGTMKYESDSTCVLLKEDATIPMGQEKLLVSNAQILRLDKATSAFNTQSEGIK</sequence>
<gene>
    <name evidence="2" type="ORF">SCLCIDRAFT_10978</name>
</gene>
<dbReference type="OrthoDB" id="2669319at2759"/>
<feature type="compositionally biased region" description="Polar residues" evidence="1">
    <location>
        <begin position="179"/>
        <end position="193"/>
    </location>
</feature>
<feature type="region of interest" description="Disordered" evidence="1">
    <location>
        <begin position="128"/>
        <end position="201"/>
    </location>
</feature>
<dbReference type="HOGENOM" id="CLU_071876_0_0_1"/>
<dbReference type="InParanoid" id="A0A0C3D3S0"/>
<evidence type="ECO:0000313" key="2">
    <source>
        <dbReference type="EMBL" id="KIM55435.1"/>
    </source>
</evidence>
<dbReference type="Proteomes" id="UP000053989">
    <property type="component" value="Unassembled WGS sequence"/>
</dbReference>
<protein>
    <submittedName>
        <fullName evidence="2">Uncharacterized protein</fullName>
    </submittedName>
</protein>
<reference evidence="3" key="2">
    <citation type="submission" date="2015-01" db="EMBL/GenBank/DDBJ databases">
        <title>Evolutionary Origins and Diversification of the Mycorrhizal Mutualists.</title>
        <authorList>
            <consortium name="DOE Joint Genome Institute"/>
            <consortium name="Mycorrhizal Genomics Consortium"/>
            <person name="Kohler A."/>
            <person name="Kuo A."/>
            <person name="Nagy L.G."/>
            <person name="Floudas D."/>
            <person name="Copeland A."/>
            <person name="Barry K.W."/>
            <person name="Cichocki N."/>
            <person name="Veneault-Fourrey C."/>
            <person name="LaButti K."/>
            <person name="Lindquist E.A."/>
            <person name="Lipzen A."/>
            <person name="Lundell T."/>
            <person name="Morin E."/>
            <person name="Murat C."/>
            <person name="Riley R."/>
            <person name="Ohm R."/>
            <person name="Sun H."/>
            <person name="Tunlid A."/>
            <person name="Henrissat B."/>
            <person name="Grigoriev I.V."/>
            <person name="Hibbett D.S."/>
            <person name="Martin F."/>
        </authorList>
    </citation>
    <scope>NUCLEOTIDE SEQUENCE [LARGE SCALE GENOMIC DNA]</scope>
    <source>
        <strain evidence="3">Foug A</strain>
    </source>
</reference>
<keyword evidence="3" id="KW-1185">Reference proteome</keyword>
<feature type="compositionally biased region" description="Basic and acidic residues" evidence="1">
    <location>
        <begin position="153"/>
        <end position="169"/>
    </location>
</feature>
<evidence type="ECO:0000313" key="3">
    <source>
        <dbReference type="Proteomes" id="UP000053989"/>
    </source>
</evidence>
<name>A0A0C3D3S0_9AGAM</name>
<dbReference type="AlphaFoldDB" id="A0A0C3D3S0"/>
<dbReference type="EMBL" id="KN822135">
    <property type="protein sequence ID" value="KIM55435.1"/>
    <property type="molecule type" value="Genomic_DNA"/>
</dbReference>